<dbReference type="EMBL" id="UYRS01019075">
    <property type="protein sequence ID" value="VDK42663.1"/>
    <property type="molecule type" value="Genomic_DNA"/>
</dbReference>
<reference evidence="2 3" key="2">
    <citation type="submission" date="2018-11" db="EMBL/GenBank/DDBJ databases">
        <authorList>
            <consortium name="Pathogen Informatics"/>
        </authorList>
    </citation>
    <scope>NUCLEOTIDE SEQUENCE [LARGE SCALE GENOMIC DNA]</scope>
</reference>
<feature type="compositionally biased region" description="Basic and acidic residues" evidence="1">
    <location>
        <begin position="36"/>
        <end position="51"/>
    </location>
</feature>
<dbReference type="WBParaSite" id="TASK_0000929001-mRNA-1">
    <property type="protein sequence ID" value="TASK_0000929001-mRNA-1"/>
    <property type="gene ID" value="TASK_0000929001"/>
</dbReference>
<dbReference type="Proteomes" id="UP000282613">
    <property type="component" value="Unassembled WGS sequence"/>
</dbReference>
<keyword evidence="3" id="KW-1185">Reference proteome</keyword>
<evidence type="ECO:0000313" key="4">
    <source>
        <dbReference type="WBParaSite" id="TASK_0000929001-mRNA-1"/>
    </source>
</evidence>
<sequence>MQEKRIRRLQESNERRKQIRLAKLARLREETDRAQKVIEEENRKREQQTKERRLRKAERQRRMEALMAKERADAAKSDNFRRHLCLKYHGFFPWMRYMQQFREDIVRACESNQMRLQR</sequence>
<feature type="compositionally biased region" description="Basic and acidic residues" evidence="1">
    <location>
        <begin position="60"/>
        <end position="73"/>
    </location>
</feature>
<dbReference type="OrthoDB" id="10320404at2759"/>
<proteinExistence type="predicted"/>
<organism evidence="4">
    <name type="scientific">Taenia asiatica</name>
    <name type="common">Asian tapeworm</name>
    <dbReference type="NCBI Taxonomy" id="60517"/>
    <lineage>
        <taxon>Eukaryota</taxon>
        <taxon>Metazoa</taxon>
        <taxon>Spiralia</taxon>
        <taxon>Lophotrochozoa</taxon>
        <taxon>Platyhelminthes</taxon>
        <taxon>Cestoda</taxon>
        <taxon>Eucestoda</taxon>
        <taxon>Cyclophyllidea</taxon>
        <taxon>Taeniidae</taxon>
        <taxon>Taenia</taxon>
    </lineage>
</organism>
<dbReference type="AlphaFoldDB" id="A0A0R3WEN4"/>
<gene>
    <name evidence="2" type="ORF">TASK_LOCUS9291</name>
</gene>
<reference evidence="4" key="1">
    <citation type="submission" date="2017-02" db="UniProtKB">
        <authorList>
            <consortium name="WormBaseParasite"/>
        </authorList>
    </citation>
    <scope>IDENTIFICATION</scope>
</reference>
<evidence type="ECO:0000313" key="2">
    <source>
        <dbReference type="EMBL" id="VDK42663.1"/>
    </source>
</evidence>
<accession>A0A0R3WEN4</accession>
<name>A0A0R3WEN4_TAEAS</name>
<evidence type="ECO:0000256" key="1">
    <source>
        <dbReference type="SAM" id="MobiDB-lite"/>
    </source>
</evidence>
<feature type="region of interest" description="Disordered" evidence="1">
    <location>
        <begin position="36"/>
        <end position="73"/>
    </location>
</feature>
<evidence type="ECO:0000313" key="3">
    <source>
        <dbReference type="Proteomes" id="UP000282613"/>
    </source>
</evidence>
<protein>
    <submittedName>
        <fullName evidence="4">Trichohyalin-plectin-homology domain-containing protein</fullName>
    </submittedName>
</protein>